<keyword evidence="3" id="KW-1015">Disulfide bond</keyword>
<gene>
    <name evidence="6" type="primary">resA</name>
    <name evidence="6" type="ORF">SCFA_450065</name>
</gene>
<name>A0A485M4K4_9ZZZZ</name>
<evidence type="ECO:0000256" key="4">
    <source>
        <dbReference type="ARBA" id="ARBA00023284"/>
    </source>
</evidence>
<evidence type="ECO:0000313" key="6">
    <source>
        <dbReference type="EMBL" id="VFU15835.1"/>
    </source>
</evidence>
<sequence>MMRKILACSVLLLVLFLPIASCDEGTSREKTGAITASLGQAPGFSLQDLSGKTFHLEDYRGKVVLVNFTSTWCPYCKKEIPDLKRIYDRYRGRNFELLSVYIQESREKVSSFARKYELPYPVLLDTEGFVSTRYGIRGVPTKVIIAPDGSIVCWMCGDVEKIVDRLLGQG</sequence>
<dbReference type="CDD" id="cd02966">
    <property type="entry name" value="TlpA_like_family"/>
    <property type="match status" value="1"/>
</dbReference>
<keyword evidence="2" id="KW-0201">Cytochrome c-type biogenesis</keyword>
<accession>A0A485M4K4</accession>
<dbReference type="PANTHER" id="PTHR42852:SF6">
    <property type="entry name" value="THIOL:DISULFIDE INTERCHANGE PROTEIN DSBE"/>
    <property type="match status" value="1"/>
</dbReference>
<proteinExistence type="predicted"/>
<dbReference type="GO" id="GO:0016209">
    <property type="term" value="F:antioxidant activity"/>
    <property type="evidence" value="ECO:0007669"/>
    <property type="project" value="InterPro"/>
</dbReference>
<dbReference type="GO" id="GO:0017004">
    <property type="term" value="P:cytochrome complex assembly"/>
    <property type="evidence" value="ECO:0007669"/>
    <property type="project" value="UniProtKB-KW"/>
</dbReference>
<evidence type="ECO:0000256" key="1">
    <source>
        <dbReference type="ARBA" id="ARBA00004196"/>
    </source>
</evidence>
<dbReference type="PROSITE" id="PS00194">
    <property type="entry name" value="THIOREDOXIN_1"/>
    <property type="match status" value="1"/>
</dbReference>
<dbReference type="InterPro" id="IPR017937">
    <property type="entry name" value="Thioredoxin_CS"/>
</dbReference>
<dbReference type="InterPro" id="IPR050553">
    <property type="entry name" value="Thioredoxin_ResA/DsbE_sf"/>
</dbReference>
<feature type="domain" description="Thioredoxin" evidence="5">
    <location>
        <begin position="35"/>
        <end position="168"/>
    </location>
</feature>
<reference evidence="6" key="1">
    <citation type="submission" date="2019-03" db="EMBL/GenBank/DDBJ databases">
        <authorList>
            <person name="Hao L."/>
        </authorList>
    </citation>
    <scope>NUCLEOTIDE SEQUENCE</scope>
</reference>
<keyword evidence="4" id="KW-0676">Redox-active center</keyword>
<dbReference type="InterPro" id="IPR013766">
    <property type="entry name" value="Thioredoxin_domain"/>
</dbReference>
<dbReference type="Pfam" id="PF00578">
    <property type="entry name" value="AhpC-TSA"/>
    <property type="match status" value="1"/>
</dbReference>
<evidence type="ECO:0000259" key="5">
    <source>
        <dbReference type="PROSITE" id="PS51352"/>
    </source>
</evidence>
<dbReference type="GO" id="GO:0016491">
    <property type="term" value="F:oxidoreductase activity"/>
    <property type="evidence" value="ECO:0007669"/>
    <property type="project" value="InterPro"/>
</dbReference>
<dbReference type="Gene3D" id="3.40.30.10">
    <property type="entry name" value="Glutaredoxin"/>
    <property type="match status" value="1"/>
</dbReference>
<dbReference type="GO" id="GO:0030313">
    <property type="term" value="C:cell envelope"/>
    <property type="evidence" value="ECO:0007669"/>
    <property type="project" value="UniProtKB-SubCell"/>
</dbReference>
<dbReference type="PROSITE" id="PS51352">
    <property type="entry name" value="THIOREDOXIN_2"/>
    <property type="match status" value="1"/>
</dbReference>
<dbReference type="AlphaFoldDB" id="A0A485M4K4"/>
<dbReference type="PANTHER" id="PTHR42852">
    <property type="entry name" value="THIOL:DISULFIDE INTERCHANGE PROTEIN DSBE"/>
    <property type="match status" value="1"/>
</dbReference>
<evidence type="ECO:0000256" key="3">
    <source>
        <dbReference type="ARBA" id="ARBA00023157"/>
    </source>
</evidence>
<comment type="subcellular location">
    <subcellularLocation>
        <location evidence="1">Cell envelope</location>
    </subcellularLocation>
</comment>
<dbReference type="InterPro" id="IPR000866">
    <property type="entry name" value="AhpC/TSA"/>
</dbReference>
<dbReference type="EMBL" id="CAADRM010000109">
    <property type="protein sequence ID" value="VFU15835.1"/>
    <property type="molecule type" value="Genomic_DNA"/>
</dbReference>
<organism evidence="6">
    <name type="scientific">anaerobic digester metagenome</name>
    <dbReference type="NCBI Taxonomy" id="1263854"/>
    <lineage>
        <taxon>unclassified sequences</taxon>
        <taxon>metagenomes</taxon>
        <taxon>ecological metagenomes</taxon>
    </lineage>
</organism>
<dbReference type="SUPFAM" id="SSF52833">
    <property type="entry name" value="Thioredoxin-like"/>
    <property type="match status" value="1"/>
</dbReference>
<protein>
    <submittedName>
        <fullName evidence="6">Thiol-disulfide oxidoreductase ResA</fullName>
    </submittedName>
</protein>
<dbReference type="InterPro" id="IPR036249">
    <property type="entry name" value="Thioredoxin-like_sf"/>
</dbReference>
<evidence type="ECO:0000256" key="2">
    <source>
        <dbReference type="ARBA" id="ARBA00022748"/>
    </source>
</evidence>